<feature type="signal peptide" evidence="1">
    <location>
        <begin position="1"/>
        <end position="19"/>
    </location>
</feature>
<dbReference type="AlphaFoldDB" id="A0A0N0RZ55"/>
<sequence>MKPRTILLSIFLKAPFIYAEEKISLQWAICDPTPQDTLAKLGLDEALPYKENPITYYDEDPPIHLTSGLMFRTKTNKGQPLSTVKVRFPEVVPDIPDFVDCSWEYYGGNPPSFTCEKRYPLDGKIWHEEQVQFAERYGTVDWDMLRAYGPYQNAKWKVRVGGHKAKFDDVVAGDLHLMEIETKVLREEADYALQEITRYLNETGVVLCEPQEGKTMRLFRTMGYLGNEREEL</sequence>
<dbReference type="OrthoDB" id="3917713at2759"/>
<gene>
    <name evidence="2" type="ORF">ACN38_g4559</name>
</gene>
<name>A0A0N0RZ55_9EURO</name>
<protein>
    <recommendedName>
        <fullName evidence="4">CYTH domain-containing protein</fullName>
    </recommendedName>
</protein>
<evidence type="ECO:0000256" key="1">
    <source>
        <dbReference type="SAM" id="SignalP"/>
    </source>
</evidence>
<evidence type="ECO:0000313" key="3">
    <source>
        <dbReference type="Proteomes" id="UP000037696"/>
    </source>
</evidence>
<evidence type="ECO:0008006" key="4">
    <source>
        <dbReference type="Google" id="ProtNLM"/>
    </source>
</evidence>
<comment type="caution">
    <text evidence="2">The sequence shown here is derived from an EMBL/GenBank/DDBJ whole genome shotgun (WGS) entry which is preliminary data.</text>
</comment>
<reference evidence="2 3" key="1">
    <citation type="submission" date="2015-08" db="EMBL/GenBank/DDBJ databases">
        <title>Genome sequencing of Penicillium nordicum.</title>
        <authorList>
            <person name="Nguyen H.D."/>
            <person name="Seifert K.A."/>
        </authorList>
    </citation>
    <scope>NUCLEOTIDE SEQUENCE [LARGE SCALE GENOMIC DNA]</scope>
    <source>
        <strain evidence="2 3">DAOMC 185683</strain>
    </source>
</reference>
<evidence type="ECO:0000313" key="2">
    <source>
        <dbReference type="EMBL" id="KOS44522.1"/>
    </source>
</evidence>
<proteinExistence type="predicted"/>
<keyword evidence="1" id="KW-0732">Signal</keyword>
<feature type="chain" id="PRO_5005857812" description="CYTH domain-containing protein" evidence="1">
    <location>
        <begin position="20"/>
        <end position="232"/>
    </location>
</feature>
<keyword evidence="3" id="KW-1185">Reference proteome</keyword>
<organism evidence="2 3">
    <name type="scientific">Penicillium nordicum</name>
    <dbReference type="NCBI Taxonomy" id="229535"/>
    <lineage>
        <taxon>Eukaryota</taxon>
        <taxon>Fungi</taxon>
        <taxon>Dikarya</taxon>
        <taxon>Ascomycota</taxon>
        <taxon>Pezizomycotina</taxon>
        <taxon>Eurotiomycetes</taxon>
        <taxon>Eurotiomycetidae</taxon>
        <taxon>Eurotiales</taxon>
        <taxon>Aspergillaceae</taxon>
        <taxon>Penicillium</taxon>
    </lineage>
</organism>
<dbReference type="EMBL" id="LHQQ01000059">
    <property type="protein sequence ID" value="KOS44522.1"/>
    <property type="molecule type" value="Genomic_DNA"/>
</dbReference>
<dbReference type="Proteomes" id="UP000037696">
    <property type="component" value="Unassembled WGS sequence"/>
</dbReference>
<accession>A0A0N0RZ55</accession>